<dbReference type="GO" id="GO:0008270">
    <property type="term" value="F:zinc ion binding"/>
    <property type="evidence" value="ECO:0007669"/>
    <property type="project" value="UniProtKB-KW"/>
</dbReference>
<dbReference type="SMART" id="SM00184">
    <property type="entry name" value="RING"/>
    <property type="match status" value="1"/>
</dbReference>
<name>A0A8T0DSN1_9TREM</name>
<reference evidence="17 18" key="1">
    <citation type="submission" date="2019-07" db="EMBL/GenBank/DDBJ databases">
        <title>Annotation for the trematode Paragonimus westermani.</title>
        <authorList>
            <person name="Choi Y.-J."/>
        </authorList>
    </citation>
    <scope>NUCLEOTIDE SEQUENCE [LARGE SCALE GENOMIC DNA]</scope>
    <source>
        <strain evidence="17">180907_Pwestermani</strain>
    </source>
</reference>
<evidence type="ECO:0000259" key="15">
    <source>
        <dbReference type="PROSITE" id="PS50089"/>
    </source>
</evidence>
<comment type="caution">
    <text evidence="17">The sequence shown here is derived from an EMBL/GenBank/DDBJ whole genome shotgun (WGS) entry which is preliminary data.</text>
</comment>
<dbReference type="Pfam" id="PF13923">
    <property type="entry name" value="zf-C3HC4_2"/>
    <property type="match status" value="1"/>
</dbReference>
<feature type="transmembrane region" description="Helical" evidence="13">
    <location>
        <begin position="728"/>
        <end position="749"/>
    </location>
</feature>
<dbReference type="AlphaFoldDB" id="A0A8T0DSN1"/>
<dbReference type="GO" id="GO:0010008">
    <property type="term" value="C:endosome membrane"/>
    <property type="evidence" value="ECO:0007669"/>
    <property type="project" value="UniProtKB-SubCell"/>
</dbReference>
<dbReference type="GO" id="GO:0005886">
    <property type="term" value="C:plasma membrane"/>
    <property type="evidence" value="ECO:0007669"/>
    <property type="project" value="TreeGrafter"/>
</dbReference>
<protein>
    <recommendedName>
        <fullName evidence="13">Chloride channel protein</fullName>
    </recommendedName>
</protein>
<feature type="transmembrane region" description="Helical" evidence="13">
    <location>
        <begin position="614"/>
        <end position="638"/>
    </location>
</feature>
<gene>
    <name evidence="17" type="ORF">P879_03411</name>
</gene>
<dbReference type="InterPro" id="IPR001841">
    <property type="entry name" value="Znf_RING"/>
</dbReference>
<keyword evidence="18" id="KW-1185">Reference proteome</keyword>
<keyword evidence="3 13" id="KW-0812">Transmembrane</keyword>
<evidence type="ECO:0000256" key="13">
    <source>
        <dbReference type="RuleBase" id="RU361221"/>
    </source>
</evidence>
<evidence type="ECO:0000256" key="8">
    <source>
        <dbReference type="ARBA" id="ARBA00023065"/>
    </source>
</evidence>
<evidence type="ECO:0000256" key="3">
    <source>
        <dbReference type="ARBA" id="ARBA00022692"/>
    </source>
</evidence>
<sequence length="1159" mass="127999">MQSYRNEPPVLLADLNEYITCKLCKGYLIDAVSITECLHPFCKSCIVKYLNERYDCPSCGILIHQSHPLNYISFDRTLQDIVYKVVPDLRKKEKLLRESFYRMMGKSPPASEGELKSAPIILKRQSVDLVREKSTPCGLEAASDASGGPGSSPYASGSTSAAHDPDCHRNDEQVNVQLEPGSSSLEPLEFKYLRLSSRATVTHLRKYVAQEVLHDISRFRDIDIFILNNDDGTFLGRDHVLKFNIINRAFDRTNPCRCNIDSVTPYTELLLNLPGGEFQLETEFLNQLTSSTNLPITKFCTVRTTANAFMPKCDVAQQPRTPLNVSIFVRSPCFSFITTCSCFSAVFYAALLIVLMFPDSMNPFADPHSLIGAVPLDKPPRSRSSPIPSTINQWSSSHHTASDAPASSDVAVLNDDTVDQPAAGSLTVKYTAKPHGHDLPSLAYPDNSFHSHGPASIWSYYEDFETIDWVKDVTRDRCRRRDLHANRWFTWSRLFLGKDPTGQNPEAYFVGYLFYISFAILFAGICVFLVRMFAPYACGSGIAEIKTILGGFIIRGFLGKWTLLIKSVGMILGVASGLSLGKEGPMVHIATCVGNIVAYLFPKYGRNEAKKREILSASAAAAVAVAFGAPIGGVLFSLEEASYYFPMKTMFRSFFCAMVSANVLHMLNPYGSDTMIMFSVDYKAQWHVMELFPFALLGFLGGIFGTIFNRANLYICHLRKSTWLGHHPVREVLVVATVTALISFPHAYLRMDTSALIKLLVSPCSPVDDMSICDYRINLSDPMGNILGSYPSGPTMSTAMILLLTGLFLKLVLTIFTIGIKVPTGLFIPSLAIGAIMGRMLGVAIEQIVVTNAAHPFVAKMCKSSQPCISPGLYAMVGAAATLGGVSRMTISLVVMMLELTGGLNYIIPLMVATMISKWTGDRLTKGSIYEEQIRLNGYPYLGEHDELEHMWIAADVMQPSDPDSPLFVITQDGMTVLDLETLLNTSDVKGFPVVVSQQSPYLVGWVTRRDLRWALVTVPITIPGFIFHMLTPQDHERHLDATISDDSPVYFANYTCDIQVDEAGPVPLCFRNVVDLFILNVNHLFSNSRQSYPSVPNNSDRSNAHGNCPGFLPKTRTSPNCGDSQWLSFGHSYKEGRSPTSATSLSGQMMATAVICVE</sequence>
<evidence type="ECO:0000256" key="4">
    <source>
        <dbReference type="ARBA" id="ARBA00022723"/>
    </source>
</evidence>
<dbReference type="Gene3D" id="3.10.20.90">
    <property type="entry name" value="Phosphatidylinositol 3-kinase Catalytic Subunit, Chain A, domain 1"/>
    <property type="match status" value="1"/>
</dbReference>
<comment type="similarity">
    <text evidence="13">Belongs to the chloride channel (TC 2.A.49) family.</text>
</comment>
<comment type="subcellular location">
    <subcellularLocation>
        <location evidence="1">Endosome membrane</location>
        <topology evidence="1">Multi-pass membrane protein</topology>
    </subcellularLocation>
    <subcellularLocation>
        <location evidence="13">Membrane</location>
        <topology evidence="13">Multi-pass membrane protein</topology>
    </subcellularLocation>
</comment>
<evidence type="ECO:0000313" key="17">
    <source>
        <dbReference type="EMBL" id="KAF8570326.1"/>
    </source>
</evidence>
<feature type="transmembrane region" description="Helical" evidence="13">
    <location>
        <begin position="799"/>
        <end position="820"/>
    </location>
</feature>
<evidence type="ECO:0000256" key="14">
    <source>
        <dbReference type="SAM" id="MobiDB-lite"/>
    </source>
</evidence>
<feature type="transmembrane region" description="Helical" evidence="13">
    <location>
        <begin position="826"/>
        <end position="851"/>
    </location>
</feature>
<feature type="domain" description="CBS" evidence="16">
    <location>
        <begin position="958"/>
        <end position="1023"/>
    </location>
</feature>
<proteinExistence type="inferred from homology"/>
<dbReference type="InterPro" id="IPR000644">
    <property type="entry name" value="CBS_dom"/>
</dbReference>
<feature type="domain" description="RING-type" evidence="15">
    <location>
        <begin position="21"/>
        <end position="59"/>
    </location>
</feature>
<dbReference type="PROSITE" id="PS50089">
    <property type="entry name" value="ZF_RING_2"/>
    <property type="match status" value="1"/>
</dbReference>
<dbReference type="PROSITE" id="PS00518">
    <property type="entry name" value="ZF_RING_1"/>
    <property type="match status" value="1"/>
</dbReference>
<dbReference type="PROSITE" id="PS51371">
    <property type="entry name" value="CBS"/>
    <property type="match status" value="1"/>
</dbReference>
<keyword evidence="6" id="KW-0862">Zinc</keyword>
<dbReference type="InterPro" id="IPR017907">
    <property type="entry name" value="Znf_RING_CS"/>
</dbReference>
<dbReference type="EMBL" id="JTDF01001222">
    <property type="protein sequence ID" value="KAF8570326.1"/>
    <property type="molecule type" value="Genomic_DNA"/>
</dbReference>
<dbReference type="Pfam" id="PF00654">
    <property type="entry name" value="Voltage_CLC"/>
    <property type="match status" value="1"/>
</dbReference>
<evidence type="ECO:0000259" key="16">
    <source>
        <dbReference type="PROSITE" id="PS51371"/>
    </source>
</evidence>
<keyword evidence="10 13" id="KW-0868">Chloride</keyword>
<evidence type="ECO:0000256" key="9">
    <source>
        <dbReference type="ARBA" id="ARBA00023136"/>
    </source>
</evidence>
<dbReference type="PANTHER" id="PTHR45711">
    <property type="entry name" value="CHLORIDE CHANNEL PROTEIN"/>
    <property type="match status" value="1"/>
</dbReference>
<evidence type="ECO:0000256" key="11">
    <source>
        <dbReference type="PROSITE-ProRule" id="PRU00175"/>
    </source>
</evidence>
<feature type="compositionally biased region" description="Low complexity" evidence="14">
    <location>
        <begin position="141"/>
        <end position="162"/>
    </location>
</feature>
<dbReference type="SUPFAM" id="SSF81340">
    <property type="entry name" value="Clc chloride channel"/>
    <property type="match status" value="1"/>
</dbReference>
<keyword evidence="8 13" id="KW-0406">Ion transport</keyword>
<keyword evidence="12" id="KW-0129">CBS domain</keyword>
<keyword evidence="2 13" id="KW-0813">Transport</keyword>
<feature type="transmembrane region" description="Helical" evidence="13">
    <location>
        <begin position="586"/>
        <end position="602"/>
    </location>
</feature>
<feature type="transmembrane region" description="Helical" evidence="13">
    <location>
        <begin position="688"/>
        <end position="708"/>
    </location>
</feature>
<dbReference type="GO" id="GO:0005769">
    <property type="term" value="C:early endosome"/>
    <property type="evidence" value="ECO:0007669"/>
    <property type="project" value="TreeGrafter"/>
</dbReference>
<dbReference type="InterPro" id="IPR046342">
    <property type="entry name" value="CBS_dom_sf"/>
</dbReference>
<evidence type="ECO:0000256" key="5">
    <source>
        <dbReference type="ARBA" id="ARBA00022771"/>
    </source>
</evidence>
<dbReference type="FunFam" id="3.30.40.10:FF:000033">
    <property type="entry name" value="Polycomb group RING finger protein 3"/>
    <property type="match status" value="1"/>
</dbReference>
<dbReference type="SUPFAM" id="SSF57850">
    <property type="entry name" value="RING/U-box"/>
    <property type="match status" value="1"/>
</dbReference>
<dbReference type="GO" id="GO:0005247">
    <property type="term" value="F:voltage-gated chloride channel activity"/>
    <property type="evidence" value="ECO:0007669"/>
    <property type="project" value="TreeGrafter"/>
</dbReference>
<dbReference type="SUPFAM" id="SSF54631">
    <property type="entry name" value="CBS-domain pair"/>
    <property type="match status" value="1"/>
</dbReference>
<evidence type="ECO:0000256" key="2">
    <source>
        <dbReference type="ARBA" id="ARBA00022448"/>
    </source>
</evidence>
<dbReference type="Gene3D" id="3.30.40.10">
    <property type="entry name" value="Zinc/RING finger domain, C3HC4 (zinc finger)"/>
    <property type="match status" value="1"/>
</dbReference>
<dbReference type="PANTHER" id="PTHR45711:SF6">
    <property type="entry name" value="CHLORIDE CHANNEL PROTEIN"/>
    <property type="match status" value="1"/>
</dbReference>
<dbReference type="OrthoDB" id="44789at2759"/>
<dbReference type="Gene3D" id="1.10.3080.10">
    <property type="entry name" value="Clc chloride channel"/>
    <property type="match status" value="1"/>
</dbReference>
<dbReference type="PRINTS" id="PR00762">
    <property type="entry name" value="CLCHANNEL"/>
</dbReference>
<keyword evidence="5 11" id="KW-0863">Zinc-finger</keyword>
<dbReference type="InterPro" id="IPR013083">
    <property type="entry name" value="Znf_RING/FYVE/PHD"/>
</dbReference>
<feature type="transmembrane region" description="Helical" evidence="13">
    <location>
        <begin position="507"/>
        <end position="530"/>
    </location>
</feature>
<feature type="region of interest" description="Disordered" evidence="14">
    <location>
        <begin position="139"/>
        <end position="168"/>
    </location>
</feature>
<feature type="transmembrane region" description="Helical" evidence="13">
    <location>
        <begin position="561"/>
        <end position="580"/>
    </location>
</feature>
<dbReference type="GO" id="GO:0031519">
    <property type="term" value="C:PcG protein complex"/>
    <property type="evidence" value="ECO:0007669"/>
    <property type="project" value="UniProtKB-ARBA"/>
</dbReference>
<organism evidence="17 18">
    <name type="scientific">Paragonimus westermani</name>
    <dbReference type="NCBI Taxonomy" id="34504"/>
    <lineage>
        <taxon>Eukaryota</taxon>
        <taxon>Metazoa</taxon>
        <taxon>Spiralia</taxon>
        <taxon>Lophotrochozoa</taxon>
        <taxon>Platyhelminthes</taxon>
        <taxon>Trematoda</taxon>
        <taxon>Digenea</taxon>
        <taxon>Plagiorchiida</taxon>
        <taxon>Troglotremata</taxon>
        <taxon>Troglotrematidae</taxon>
        <taxon>Paragonimus</taxon>
    </lineage>
</organism>
<dbReference type="Gene3D" id="3.10.580.20">
    <property type="match status" value="1"/>
</dbReference>
<keyword evidence="4" id="KW-0479">Metal-binding</keyword>
<evidence type="ECO:0000256" key="1">
    <source>
        <dbReference type="ARBA" id="ARBA00004337"/>
    </source>
</evidence>
<accession>A0A8T0DSN1</accession>
<dbReference type="GO" id="GO:0008021">
    <property type="term" value="C:synaptic vesicle"/>
    <property type="evidence" value="ECO:0007669"/>
    <property type="project" value="TreeGrafter"/>
</dbReference>
<evidence type="ECO:0000256" key="6">
    <source>
        <dbReference type="ARBA" id="ARBA00022833"/>
    </source>
</evidence>
<feature type="transmembrane region" description="Helical" evidence="13">
    <location>
        <begin position="334"/>
        <end position="357"/>
    </location>
</feature>
<evidence type="ECO:0000256" key="10">
    <source>
        <dbReference type="ARBA" id="ARBA00023214"/>
    </source>
</evidence>
<dbReference type="CDD" id="cd03684">
    <property type="entry name" value="ClC_3_like"/>
    <property type="match status" value="1"/>
</dbReference>
<keyword evidence="7 13" id="KW-1133">Transmembrane helix</keyword>
<feature type="compositionally biased region" description="Polar residues" evidence="14">
    <location>
        <begin position="390"/>
        <end position="399"/>
    </location>
</feature>
<feature type="region of interest" description="Disordered" evidence="14">
    <location>
        <begin position="381"/>
        <end position="406"/>
    </location>
</feature>
<dbReference type="InterPro" id="IPR014743">
    <property type="entry name" value="Cl-channel_core"/>
</dbReference>
<feature type="transmembrane region" description="Helical" evidence="13">
    <location>
        <begin position="872"/>
        <end position="898"/>
    </location>
</feature>
<evidence type="ECO:0000313" key="18">
    <source>
        <dbReference type="Proteomes" id="UP000699462"/>
    </source>
</evidence>
<dbReference type="GO" id="GO:0005794">
    <property type="term" value="C:Golgi apparatus"/>
    <property type="evidence" value="ECO:0007669"/>
    <property type="project" value="TreeGrafter"/>
</dbReference>
<keyword evidence="9 13" id="KW-0472">Membrane</keyword>
<dbReference type="Proteomes" id="UP000699462">
    <property type="component" value="Unassembled WGS sequence"/>
</dbReference>
<evidence type="ECO:0000256" key="7">
    <source>
        <dbReference type="ARBA" id="ARBA00022989"/>
    </source>
</evidence>
<dbReference type="InterPro" id="IPR001807">
    <property type="entry name" value="ClC"/>
</dbReference>
<evidence type="ECO:0000256" key="12">
    <source>
        <dbReference type="PROSITE-ProRule" id="PRU00703"/>
    </source>
</evidence>